<dbReference type="InterPro" id="IPR036865">
    <property type="entry name" value="CRAL-TRIO_dom_sf"/>
</dbReference>
<dbReference type="InterPro" id="IPR001251">
    <property type="entry name" value="CRAL-TRIO_dom"/>
</dbReference>
<reference evidence="2 3" key="1">
    <citation type="journal article" date="2021" name="BMC Biol.">
        <title>Horizontally acquired antibacterial genes associated with adaptive radiation of ladybird beetles.</title>
        <authorList>
            <person name="Li H.S."/>
            <person name="Tang X.F."/>
            <person name="Huang Y.H."/>
            <person name="Xu Z.Y."/>
            <person name="Chen M.L."/>
            <person name="Du X.Y."/>
            <person name="Qiu B.Y."/>
            <person name="Chen P.T."/>
            <person name="Zhang W."/>
            <person name="Slipinski A."/>
            <person name="Escalona H.E."/>
            <person name="Waterhouse R.M."/>
            <person name="Zwick A."/>
            <person name="Pang H."/>
        </authorList>
    </citation>
    <scope>NUCLEOTIDE SEQUENCE [LARGE SCALE GENOMIC DNA]</scope>
    <source>
        <strain evidence="2">SYSU2018</strain>
    </source>
</reference>
<dbReference type="PANTHER" id="PTHR10174">
    <property type="entry name" value="ALPHA-TOCOPHEROL TRANSFER PROTEIN-RELATED"/>
    <property type="match status" value="1"/>
</dbReference>
<dbReference type="EMBL" id="JABFTP020000062">
    <property type="protein sequence ID" value="KAL3272763.1"/>
    <property type="molecule type" value="Genomic_DNA"/>
</dbReference>
<name>A0ABD2N1W0_9CUCU</name>
<dbReference type="SUPFAM" id="SSF46938">
    <property type="entry name" value="CRAL/TRIO N-terminal domain"/>
    <property type="match status" value="1"/>
</dbReference>
<keyword evidence="3" id="KW-1185">Reference proteome</keyword>
<dbReference type="SUPFAM" id="SSF52087">
    <property type="entry name" value="CRAL/TRIO domain"/>
    <property type="match status" value="1"/>
</dbReference>
<dbReference type="SMART" id="SM00516">
    <property type="entry name" value="SEC14"/>
    <property type="match status" value="1"/>
</dbReference>
<proteinExistence type="predicted"/>
<protein>
    <recommendedName>
        <fullName evidence="1">CRAL-TRIO domain-containing protein</fullName>
    </recommendedName>
</protein>
<dbReference type="PROSITE" id="PS50191">
    <property type="entry name" value="CRAL_TRIO"/>
    <property type="match status" value="1"/>
</dbReference>
<evidence type="ECO:0000313" key="3">
    <source>
        <dbReference type="Proteomes" id="UP001516400"/>
    </source>
</evidence>
<feature type="domain" description="CRAL-TRIO" evidence="1">
    <location>
        <begin position="79"/>
        <end position="243"/>
    </location>
</feature>
<gene>
    <name evidence="2" type="ORF">HHI36_014224</name>
</gene>
<dbReference type="Gene3D" id="3.40.525.10">
    <property type="entry name" value="CRAL-TRIO lipid binding domain"/>
    <property type="match status" value="1"/>
</dbReference>
<dbReference type="Proteomes" id="UP001516400">
    <property type="component" value="Unassembled WGS sequence"/>
</dbReference>
<sequence length="267" mass="31142">MFQDTLSNIKKQECSSLQKLRGFVENDFDVNGDILTTDENLMRFLYSRQLNVQATYSLIKNFVQYKKDNPNIFENLSIHAEDIRTALEHSLPELHPHKDRKCRSIIIFHANNWDGTFTLNAIYRALLLCLDYALEDIHTQNNGFVIIVNWEQFTFKKSTWIIPSFINSMIYGLQSCYPAKFLELHFIASSWYINAAFNVFKLSFNDEIRENFYVHGRNLSALHEYIHKEVLPTELGGNKPSFNSAKLIEELEIFVKKISDKSGVKKI</sequence>
<evidence type="ECO:0000259" key="1">
    <source>
        <dbReference type="PROSITE" id="PS50191"/>
    </source>
</evidence>
<dbReference type="InterPro" id="IPR036273">
    <property type="entry name" value="CRAL/TRIO_N_dom_sf"/>
</dbReference>
<accession>A0ABD2N1W0</accession>
<evidence type="ECO:0000313" key="2">
    <source>
        <dbReference type="EMBL" id="KAL3272763.1"/>
    </source>
</evidence>
<dbReference type="PANTHER" id="PTHR10174:SF231">
    <property type="entry name" value="CLAVESIN-2-LIKE PROTEIN"/>
    <property type="match status" value="1"/>
</dbReference>
<dbReference type="Pfam" id="PF00650">
    <property type="entry name" value="CRAL_TRIO"/>
    <property type="match status" value="1"/>
</dbReference>
<dbReference type="Gene3D" id="1.10.8.20">
    <property type="entry name" value="N-terminal domain of phosphatidylinositol transfer protein sec14p"/>
    <property type="match status" value="1"/>
</dbReference>
<comment type="caution">
    <text evidence="2">The sequence shown here is derived from an EMBL/GenBank/DDBJ whole genome shotgun (WGS) entry which is preliminary data.</text>
</comment>
<dbReference type="AlphaFoldDB" id="A0ABD2N1W0"/>
<dbReference type="PRINTS" id="PR00180">
    <property type="entry name" value="CRETINALDHBP"/>
</dbReference>
<dbReference type="CDD" id="cd00170">
    <property type="entry name" value="SEC14"/>
    <property type="match status" value="1"/>
</dbReference>
<organism evidence="2 3">
    <name type="scientific">Cryptolaemus montrouzieri</name>
    <dbReference type="NCBI Taxonomy" id="559131"/>
    <lineage>
        <taxon>Eukaryota</taxon>
        <taxon>Metazoa</taxon>
        <taxon>Ecdysozoa</taxon>
        <taxon>Arthropoda</taxon>
        <taxon>Hexapoda</taxon>
        <taxon>Insecta</taxon>
        <taxon>Pterygota</taxon>
        <taxon>Neoptera</taxon>
        <taxon>Endopterygota</taxon>
        <taxon>Coleoptera</taxon>
        <taxon>Polyphaga</taxon>
        <taxon>Cucujiformia</taxon>
        <taxon>Coccinelloidea</taxon>
        <taxon>Coccinellidae</taxon>
        <taxon>Scymninae</taxon>
        <taxon>Scymnini</taxon>
        <taxon>Cryptolaemus</taxon>
    </lineage>
</organism>